<dbReference type="InterPro" id="IPR004358">
    <property type="entry name" value="Sig_transdc_His_kin-like_C"/>
</dbReference>
<sequence>MAFMDTRRVGGRVSGGRVIFGLLQASVRGVQGRHLLEMLGLVVVYLLAGALGLQVAIVGNISPAWAPAGVALAALLVLGVSRWPGVFVGASVISVLGDAPVVASLGVGVGSTLAAVLGVGLLRWVGFDKRLERIRDVVALCAGAGALCLGVSAWVGVASLVLGGRLPSTSLAAGLRVWWVGDLMGVLVVAPPLMLFKRWSWPRRGGEAVVLAGLTTVLGGAIFFVPDLPHSAAHAAAFLLFPMSAWAALRFGPRGAAAATLCIAAASIVGTARGQGPFATDDLTQDLLVLQLFIAANAVTGLLLAAASTERQRAIGQLQLLGTSVRSVHEGVLIAEVRAGGTLRTVFANQALCSLLGYRLEELVGQDPCSLYGAEEPEFRQRTRQSLLAGEPVFAEVKLAHKQGGLVWSEVLLSPVRATGEDITHFVATHRDISATKELQARLVAAERVAAVGTLAAGVGHEINNPLAYLVLNLEAAERGLSQGGMSGMRDAMASVRGALEGAERIRLIVRDLQVFSRQGNQESGLVDLNALVPPAVRIISHALRHRARLVEEFGPVPRVSGSEARLGQVLLNLLVNAMQAIPEGNPSMNEVRVRTSTDASGRARVDVVDSGAGIPAHVLPRIFEAFYTTKSSGEGTGLGLAICQQIVRAHGGELEVRSEPGRGSVFSVLLPPARVQAPTPPRPLPRVSLPQPSAARRGRVLVVDDEPRLAQSMRLLLEPFHDVVTTTRGSEALALVDAGHRFDVILCDLQMPETDGAAVYQHLCAHAPDQAARVVFISGGAYTPESRAFIDTVPTRVLEKPVRPDLLMATVATALTAADAMGPEPRVDEASPVAAVSGVRH</sequence>
<dbReference type="PROSITE" id="PS50109">
    <property type="entry name" value="HIS_KIN"/>
    <property type="match status" value="1"/>
</dbReference>
<dbReference type="SMART" id="SM00387">
    <property type="entry name" value="HATPase_c"/>
    <property type="match status" value="1"/>
</dbReference>
<dbReference type="CDD" id="cd00082">
    <property type="entry name" value="HisKA"/>
    <property type="match status" value="1"/>
</dbReference>
<dbReference type="InterPro" id="IPR003661">
    <property type="entry name" value="HisK_dim/P_dom"/>
</dbReference>
<reference evidence="16 19" key="2">
    <citation type="submission" date="2019-07" db="EMBL/GenBank/DDBJ databases">
        <title>Whole genome shotgun sequence of Myxococcus virescens NBRC 100334.</title>
        <authorList>
            <person name="Hosoyama A."/>
            <person name="Uohara A."/>
            <person name="Ohji S."/>
            <person name="Ichikawa N."/>
        </authorList>
    </citation>
    <scope>NUCLEOTIDE SEQUENCE [LARGE SCALE GENOMIC DNA]</scope>
    <source>
        <strain evidence="16 19">NBRC 100334</strain>
    </source>
</reference>
<evidence type="ECO:0000256" key="5">
    <source>
        <dbReference type="ARBA" id="ARBA00022553"/>
    </source>
</evidence>
<feature type="transmembrane region" description="Helical" evidence="11">
    <location>
        <begin position="102"/>
        <end position="125"/>
    </location>
</feature>
<dbReference type="SUPFAM" id="SSF52172">
    <property type="entry name" value="CheY-like"/>
    <property type="match status" value="1"/>
</dbReference>
<dbReference type="InterPro" id="IPR000700">
    <property type="entry name" value="PAS-assoc_C"/>
</dbReference>
<protein>
    <recommendedName>
        <fullName evidence="3">histidine kinase</fullName>
        <ecNumber evidence="3">2.7.13.3</ecNumber>
    </recommendedName>
</protein>
<feature type="transmembrane region" description="Helical" evidence="11">
    <location>
        <begin position="287"/>
        <end position="307"/>
    </location>
</feature>
<evidence type="ECO:0000256" key="3">
    <source>
        <dbReference type="ARBA" id="ARBA00012438"/>
    </source>
</evidence>
<dbReference type="Proteomes" id="UP000321224">
    <property type="component" value="Unassembled WGS sequence"/>
</dbReference>
<evidence type="ECO:0000256" key="8">
    <source>
        <dbReference type="ARBA" id="ARBA00023136"/>
    </source>
</evidence>
<keyword evidence="18" id="KW-1185">Reference proteome</keyword>
<dbReference type="SMART" id="SM00448">
    <property type="entry name" value="REC"/>
    <property type="match status" value="1"/>
</dbReference>
<feature type="transmembrane region" description="Helical" evidence="11">
    <location>
        <begin position="208"/>
        <end position="225"/>
    </location>
</feature>
<evidence type="ECO:0000256" key="4">
    <source>
        <dbReference type="ARBA" id="ARBA00022475"/>
    </source>
</evidence>
<dbReference type="SUPFAM" id="SSF55785">
    <property type="entry name" value="PYP-like sensor domain (PAS domain)"/>
    <property type="match status" value="1"/>
</dbReference>
<dbReference type="SMART" id="SM00091">
    <property type="entry name" value="PAS"/>
    <property type="match status" value="1"/>
</dbReference>
<dbReference type="EMBL" id="FNAJ01000002">
    <property type="protein sequence ID" value="SDD67950.1"/>
    <property type="molecule type" value="Genomic_DNA"/>
</dbReference>
<dbReference type="InterPro" id="IPR001789">
    <property type="entry name" value="Sig_transdc_resp-reg_receiver"/>
</dbReference>
<dbReference type="GO" id="GO:0005886">
    <property type="term" value="C:plasma membrane"/>
    <property type="evidence" value="ECO:0007669"/>
    <property type="project" value="UniProtKB-SubCell"/>
</dbReference>
<keyword evidence="4" id="KW-1003">Cell membrane</keyword>
<dbReference type="NCBIfam" id="TIGR00229">
    <property type="entry name" value="sensory_box"/>
    <property type="match status" value="1"/>
</dbReference>
<keyword evidence="7 11" id="KW-1133">Transmembrane helix</keyword>
<evidence type="ECO:0000259" key="13">
    <source>
        <dbReference type="PROSITE" id="PS50110"/>
    </source>
</evidence>
<dbReference type="PANTHER" id="PTHR43065">
    <property type="entry name" value="SENSOR HISTIDINE KINASE"/>
    <property type="match status" value="1"/>
</dbReference>
<evidence type="ECO:0000259" key="14">
    <source>
        <dbReference type="PROSITE" id="PS50112"/>
    </source>
</evidence>
<dbReference type="AlphaFoldDB" id="A0A511HF71"/>
<dbReference type="CDD" id="cd00130">
    <property type="entry name" value="PAS"/>
    <property type="match status" value="1"/>
</dbReference>
<evidence type="ECO:0000256" key="11">
    <source>
        <dbReference type="SAM" id="Phobius"/>
    </source>
</evidence>
<evidence type="ECO:0000259" key="15">
    <source>
        <dbReference type="PROSITE" id="PS50113"/>
    </source>
</evidence>
<organism evidence="16 19">
    <name type="scientific">Myxococcus virescens</name>
    <dbReference type="NCBI Taxonomy" id="83456"/>
    <lineage>
        <taxon>Bacteria</taxon>
        <taxon>Pseudomonadati</taxon>
        <taxon>Myxococcota</taxon>
        <taxon>Myxococcia</taxon>
        <taxon>Myxococcales</taxon>
        <taxon>Cystobacterineae</taxon>
        <taxon>Myxococcaceae</taxon>
        <taxon>Myxococcus</taxon>
    </lineage>
</organism>
<dbReference type="Pfam" id="PF05231">
    <property type="entry name" value="MASE1"/>
    <property type="match status" value="1"/>
</dbReference>
<evidence type="ECO:0000256" key="6">
    <source>
        <dbReference type="ARBA" id="ARBA00022692"/>
    </source>
</evidence>
<feature type="domain" description="Histidine kinase" evidence="12">
    <location>
        <begin position="458"/>
        <end position="675"/>
    </location>
</feature>
<dbReference type="Gene3D" id="3.40.50.2300">
    <property type="match status" value="1"/>
</dbReference>
<evidence type="ECO:0000313" key="16">
    <source>
        <dbReference type="EMBL" id="GEL72206.1"/>
    </source>
</evidence>
<evidence type="ECO:0000313" key="18">
    <source>
        <dbReference type="Proteomes" id="UP000198717"/>
    </source>
</evidence>
<dbReference type="PRINTS" id="PR00344">
    <property type="entry name" value="BCTRLSENSOR"/>
</dbReference>
<feature type="domain" description="PAS" evidence="14">
    <location>
        <begin position="317"/>
        <end position="387"/>
    </location>
</feature>
<evidence type="ECO:0000256" key="1">
    <source>
        <dbReference type="ARBA" id="ARBA00000085"/>
    </source>
</evidence>
<dbReference type="InterPro" id="IPR007895">
    <property type="entry name" value="MASE1"/>
</dbReference>
<keyword evidence="5 9" id="KW-0597">Phosphoprotein</keyword>
<dbReference type="Gene3D" id="3.30.450.20">
    <property type="entry name" value="PAS domain"/>
    <property type="match status" value="1"/>
</dbReference>
<evidence type="ECO:0000256" key="9">
    <source>
        <dbReference type="PROSITE-ProRule" id="PRU00169"/>
    </source>
</evidence>
<dbReference type="Pfam" id="PF13426">
    <property type="entry name" value="PAS_9"/>
    <property type="match status" value="1"/>
</dbReference>
<comment type="caution">
    <text evidence="16">The sequence shown here is derived from an EMBL/GenBank/DDBJ whole genome shotgun (WGS) entry which is preliminary data.</text>
</comment>
<feature type="modified residue" description="4-aspartylphosphate" evidence="9">
    <location>
        <position position="749"/>
    </location>
</feature>
<dbReference type="Pfam" id="PF00072">
    <property type="entry name" value="Response_reg"/>
    <property type="match status" value="1"/>
</dbReference>
<feature type="transmembrane region" description="Helical" evidence="11">
    <location>
        <begin position="231"/>
        <end position="249"/>
    </location>
</feature>
<feature type="domain" description="PAC" evidence="15">
    <location>
        <begin position="393"/>
        <end position="445"/>
    </location>
</feature>
<reference evidence="17 18" key="1">
    <citation type="submission" date="2016-10" db="EMBL/GenBank/DDBJ databases">
        <authorList>
            <person name="Varghese N."/>
            <person name="Submissions S."/>
        </authorList>
    </citation>
    <scope>NUCLEOTIDE SEQUENCE [LARGE SCALE GENOMIC DNA]</scope>
    <source>
        <strain evidence="17 18">DSM 2260</strain>
    </source>
</reference>
<dbReference type="InterPro" id="IPR035965">
    <property type="entry name" value="PAS-like_dom_sf"/>
</dbReference>
<dbReference type="InterPro" id="IPR011006">
    <property type="entry name" value="CheY-like_superfamily"/>
</dbReference>
<dbReference type="Proteomes" id="UP000198717">
    <property type="component" value="Unassembled WGS sequence"/>
</dbReference>
<dbReference type="PROSITE" id="PS50112">
    <property type="entry name" value="PAS"/>
    <property type="match status" value="1"/>
</dbReference>
<dbReference type="PROSITE" id="PS50110">
    <property type="entry name" value="RESPONSE_REGULATORY"/>
    <property type="match status" value="1"/>
</dbReference>
<dbReference type="SUPFAM" id="SSF47384">
    <property type="entry name" value="Homodimeric domain of signal transducing histidine kinase"/>
    <property type="match status" value="1"/>
</dbReference>
<dbReference type="InterPro" id="IPR005467">
    <property type="entry name" value="His_kinase_dom"/>
</dbReference>
<evidence type="ECO:0000313" key="17">
    <source>
        <dbReference type="EMBL" id="SDD67950.1"/>
    </source>
</evidence>
<dbReference type="SUPFAM" id="SSF55874">
    <property type="entry name" value="ATPase domain of HSP90 chaperone/DNA topoisomerase II/histidine kinase"/>
    <property type="match status" value="1"/>
</dbReference>
<dbReference type="EMBL" id="BJVY01000023">
    <property type="protein sequence ID" value="GEL72206.1"/>
    <property type="molecule type" value="Genomic_DNA"/>
</dbReference>
<dbReference type="InterPro" id="IPR036097">
    <property type="entry name" value="HisK_dim/P_sf"/>
</dbReference>
<comment type="catalytic activity">
    <reaction evidence="1">
        <text>ATP + protein L-histidine = ADP + protein N-phospho-L-histidine.</text>
        <dbReference type="EC" id="2.7.13.3"/>
    </reaction>
</comment>
<feature type="transmembrane region" description="Helical" evidence="11">
    <location>
        <begin position="38"/>
        <end position="58"/>
    </location>
</feature>
<dbReference type="PROSITE" id="PS50113">
    <property type="entry name" value="PAC"/>
    <property type="match status" value="1"/>
</dbReference>
<evidence type="ECO:0000313" key="19">
    <source>
        <dbReference type="Proteomes" id="UP000321224"/>
    </source>
</evidence>
<feature type="transmembrane region" description="Helical" evidence="11">
    <location>
        <begin position="137"/>
        <end position="157"/>
    </location>
</feature>
<feature type="domain" description="Response regulatory" evidence="13">
    <location>
        <begin position="700"/>
        <end position="816"/>
    </location>
</feature>
<proteinExistence type="predicted"/>
<dbReference type="CDD" id="cd00156">
    <property type="entry name" value="REC"/>
    <property type="match status" value="1"/>
</dbReference>
<feature type="transmembrane region" description="Helical" evidence="11">
    <location>
        <begin position="70"/>
        <end position="96"/>
    </location>
</feature>
<dbReference type="Pfam" id="PF02518">
    <property type="entry name" value="HATPase_c"/>
    <property type="match status" value="1"/>
</dbReference>
<keyword evidence="6 11" id="KW-0812">Transmembrane</keyword>
<accession>A0A511HF71</accession>
<feature type="transmembrane region" description="Helical" evidence="11">
    <location>
        <begin position="177"/>
        <end position="196"/>
    </location>
</feature>
<evidence type="ECO:0000259" key="12">
    <source>
        <dbReference type="PROSITE" id="PS50109"/>
    </source>
</evidence>
<feature type="region of interest" description="Disordered" evidence="10">
    <location>
        <begin position="823"/>
        <end position="842"/>
    </location>
</feature>
<dbReference type="Gene3D" id="3.30.565.10">
    <property type="entry name" value="Histidine kinase-like ATPase, C-terminal domain"/>
    <property type="match status" value="1"/>
</dbReference>
<dbReference type="InterPro" id="IPR003594">
    <property type="entry name" value="HATPase_dom"/>
</dbReference>
<evidence type="ECO:0000256" key="7">
    <source>
        <dbReference type="ARBA" id="ARBA00022989"/>
    </source>
</evidence>
<dbReference type="EC" id="2.7.13.3" evidence="3"/>
<dbReference type="GO" id="GO:0000155">
    <property type="term" value="F:phosphorelay sensor kinase activity"/>
    <property type="evidence" value="ECO:0007669"/>
    <property type="project" value="InterPro"/>
</dbReference>
<dbReference type="PANTHER" id="PTHR43065:SF42">
    <property type="entry name" value="TWO-COMPONENT SENSOR PPRA"/>
    <property type="match status" value="1"/>
</dbReference>
<evidence type="ECO:0000256" key="10">
    <source>
        <dbReference type="SAM" id="MobiDB-lite"/>
    </source>
</evidence>
<dbReference type="InterPro" id="IPR036890">
    <property type="entry name" value="HATPase_C_sf"/>
</dbReference>
<dbReference type="SMART" id="SM00388">
    <property type="entry name" value="HisKA"/>
    <property type="match status" value="1"/>
</dbReference>
<evidence type="ECO:0000256" key="2">
    <source>
        <dbReference type="ARBA" id="ARBA00004651"/>
    </source>
</evidence>
<name>A0A511HF71_9BACT</name>
<keyword evidence="8 11" id="KW-0472">Membrane</keyword>
<dbReference type="Gene3D" id="1.10.287.130">
    <property type="match status" value="1"/>
</dbReference>
<dbReference type="RefSeq" id="WP_090487730.1">
    <property type="nucleotide sequence ID" value="NZ_BJVY01000023.1"/>
</dbReference>
<comment type="subcellular location">
    <subcellularLocation>
        <location evidence="2">Cell membrane</location>
        <topology evidence="2">Multi-pass membrane protein</topology>
    </subcellularLocation>
</comment>
<gene>
    <name evidence="16" type="ORF">MVI01_39900</name>
    <name evidence="17" type="ORF">SAMN04488504_102245</name>
</gene>
<dbReference type="InterPro" id="IPR000014">
    <property type="entry name" value="PAS"/>
</dbReference>